<evidence type="ECO:0000313" key="4">
    <source>
        <dbReference type="Proteomes" id="UP000002613"/>
    </source>
</evidence>
<evidence type="ECO:0000256" key="2">
    <source>
        <dbReference type="ARBA" id="ARBA00022679"/>
    </source>
</evidence>
<comment type="similarity">
    <text evidence="1">Belongs to the deoxyhypusine synthase family.</text>
</comment>
<name>D3RY86_FERPA</name>
<dbReference type="InterPro" id="IPR029035">
    <property type="entry name" value="DHS-like_NAD/FAD-binding_dom"/>
</dbReference>
<accession>D3RY86</accession>
<dbReference type="InterPro" id="IPR002773">
    <property type="entry name" value="Deoxyhypusine_synthase"/>
</dbReference>
<evidence type="ECO:0000313" key="3">
    <source>
        <dbReference type="EMBL" id="ADC65449.1"/>
    </source>
</evidence>
<evidence type="ECO:0000256" key="1">
    <source>
        <dbReference type="ARBA" id="ARBA00009892"/>
    </source>
</evidence>
<dbReference type="PaxDb" id="589924-Ferp_1295"/>
<protein>
    <submittedName>
        <fullName evidence="3">Deoxyhypusine synthase</fullName>
        <ecNumber evidence="3">2.5.1.46</ecNumber>
    </submittedName>
</protein>
<dbReference type="GO" id="GO:0005737">
    <property type="term" value="C:cytoplasm"/>
    <property type="evidence" value="ECO:0007669"/>
    <property type="project" value="TreeGrafter"/>
</dbReference>
<keyword evidence="4" id="KW-1185">Reference proteome</keyword>
<gene>
    <name evidence="3" type="ordered locus">Ferp_1295</name>
</gene>
<reference evidence="4" key="1">
    <citation type="submission" date="2010-02" db="EMBL/GenBank/DDBJ databases">
        <title>Complete sequence of Ferroglobus placidus DSM 10642.</title>
        <authorList>
            <consortium name="US DOE Joint Genome Institute"/>
            <person name="Lucas S."/>
            <person name="Copeland A."/>
            <person name="Lapidus A."/>
            <person name="Cheng J.-F."/>
            <person name="Bruce D."/>
            <person name="Goodwin L."/>
            <person name="Pitluck S."/>
            <person name="Saunders E."/>
            <person name="Brettin T."/>
            <person name="Detter J.C."/>
            <person name="Han C."/>
            <person name="Tapia R."/>
            <person name="Larimer F."/>
            <person name="Land M."/>
            <person name="Hauser L."/>
            <person name="Kyrpides N."/>
            <person name="Ivanova N."/>
            <person name="Holmes D."/>
            <person name="Lovley D."/>
            <person name="Kyrpides N."/>
            <person name="Anderson I.J."/>
            <person name="Woyke T."/>
        </authorList>
    </citation>
    <scope>NUCLEOTIDE SEQUENCE [LARGE SCALE GENOMIC DNA]</scope>
    <source>
        <strain evidence="4">DSM 10642 / AEDII12DO</strain>
    </source>
</reference>
<keyword evidence="2 3" id="KW-0808">Transferase</keyword>
<dbReference type="SUPFAM" id="SSF52467">
    <property type="entry name" value="DHS-like NAD/FAD-binding domain"/>
    <property type="match status" value="1"/>
</dbReference>
<dbReference type="GO" id="GO:0034038">
    <property type="term" value="F:deoxyhypusine synthase activity"/>
    <property type="evidence" value="ECO:0007669"/>
    <property type="project" value="UniProtKB-EC"/>
</dbReference>
<dbReference type="RefSeq" id="WP_012965792.1">
    <property type="nucleotide sequence ID" value="NC_013849.1"/>
</dbReference>
<dbReference type="EMBL" id="CP001899">
    <property type="protein sequence ID" value="ADC65449.1"/>
    <property type="molecule type" value="Genomic_DNA"/>
</dbReference>
<sequence>MIREIDVKEGQKISELLEQFKDSAFNARRLGEAAEIFKEMVEKNSFIFLTLAGAIVPAGMRKIISGMLERGFAHALVTTGANVTHEIAEALGFKHQKGSERVDDVELSRKNVNRIYDVFVSNEAFEKVEEFTSRIFENLSGTYGSYELMWEIGKNLPENSFLRIAYEKKTPVFVPTIHDSILGLHLYIYGKDLIVDLKKDIGKILDLCFEKKPIGVCIIGGGVPKNFTLQAMLLGEGFDYAIQITTDSPQFGGLSGATLEEAKSWCKLKENAKAVTVYCDATIALPLIYSYLLDSKLLK</sequence>
<dbReference type="Proteomes" id="UP000002613">
    <property type="component" value="Chromosome"/>
</dbReference>
<dbReference type="OrthoDB" id="17730at2157"/>
<proteinExistence type="inferred from homology"/>
<dbReference type="eggNOG" id="arCOG04142">
    <property type="taxonomic scope" value="Archaea"/>
</dbReference>
<dbReference type="AlphaFoldDB" id="D3RY86"/>
<organism evidence="3 4">
    <name type="scientific">Ferroglobus placidus (strain DSM 10642 / AEDII12DO)</name>
    <dbReference type="NCBI Taxonomy" id="589924"/>
    <lineage>
        <taxon>Archaea</taxon>
        <taxon>Methanobacteriati</taxon>
        <taxon>Methanobacteriota</taxon>
        <taxon>Archaeoglobi</taxon>
        <taxon>Archaeoglobales</taxon>
        <taxon>Archaeoglobaceae</taxon>
        <taxon>Ferroglobus</taxon>
    </lineage>
</organism>
<dbReference type="PANTHER" id="PTHR11703">
    <property type="entry name" value="DEOXYHYPUSINE SYNTHASE"/>
    <property type="match status" value="1"/>
</dbReference>
<dbReference type="PANTHER" id="PTHR11703:SF2">
    <property type="entry name" value="DEOXYHYPUSINE SYNTHASE-LIKE PROTEIN"/>
    <property type="match status" value="1"/>
</dbReference>
<dbReference type="NCBIfam" id="TIGR00321">
    <property type="entry name" value="dhys"/>
    <property type="match status" value="1"/>
</dbReference>
<dbReference type="InterPro" id="IPR036982">
    <property type="entry name" value="Deoxyhypusine_synthase_sf"/>
</dbReference>
<dbReference type="Gene3D" id="3.40.910.10">
    <property type="entry name" value="Deoxyhypusine synthase"/>
    <property type="match status" value="1"/>
</dbReference>
<dbReference type="KEGG" id="fpl:Ferp_1295"/>
<dbReference type="EC" id="2.5.1.46" evidence="3"/>
<dbReference type="Pfam" id="PF01916">
    <property type="entry name" value="DS"/>
    <property type="match status" value="1"/>
</dbReference>
<reference evidence="3 4" key="2">
    <citation type="journal article" date="2011" name="Stand. Genomic Sci.">
        <title>Complete genome sequence of Ferroglobus placidus AEDII12DO.</title>
        <authorList>
            <person name="Anderson I."/>
            <person name="Risso C."/>
            <person name="Holmes D."/>
            <person name="Lucas S."/>
            <person name="Copeland A."/>
            <person name="Lapidus A."/>
            <person name="Cheng J.F."/>
            <person name="Bruce D."/>
            <person name="Goodwin L."/>
            <person name="Pitluck S."/>
            <person name="Saunders E."/>
            <person name="Brettin T."/>
            <person name="Detter J.C."/>
            <person name="Han C."/>
            <person name="Tapia R."/>
            <person name="Larimer F."/>
            <person name="Land M."/>
            <person name="Hauser L."/>
            <person name="Woyke T."/>
            <person name="Lovley D."/>
            <person name="Kyrpides N."/>
            <person name="Ivanova N."/>
        </authorList>
    </citation>
    <scope>NUCLEOTIDE SEQUENCE [LARGE SCALE GENOMIC DNA]</scope>
    <source>
        <strain evidence="4">DSM 10642 / AEDII12DO</strain>
    </source>
</reference>
<dbReference type="GeneID" id="8778808"/>
<dbReference type="STRING" id="589924.Ferp_1295"/>
<dbReference type="HOGENOM" id="CLU_039781_1_0_2"/>